<evidence type="ECO:0000259" key="9">
    <source>
        <dbReference type="Pfam" id="PF12680"/>
    </source>
</evidence>
<dbReference type="SUPFAM" id="SSF88659">
    <property type="entry name" value="Sigma3 and sigma4 domains of RNA polymerase sigma factors"/>
    <property type="match status" value="1"/>
</dbReference>
<dbReference type="RefSeq" id="WP_067635612.1">
    <property type="nucleotide sequence ID" value="NZ_JAAXPI010000044.1"/>
</dbReference>
<reference evidence="10 11" key="1">
    <citation type="submission" date="2020-04" db="EMBL/GenBank/DDBJ databases">
        <title>MicrobeNet Type strains.</title>
        <authorList>
            <person name="Nicholson A.C."/>
        </authorList>
    </citation>
    <scope>NUCLEOTIDE SEQUENCE [LARGE SCALE GENOMIC DNA]</scope>
    <source>
        <strain evidence="10 11">ATCC BAA-277</strain>
    </source>
</reference>
<dbReference type="InterPro" id="IPR013249">
    <property type="entry name" value="RNA_pol_sigma70_r4_t2"/>
</dbReference>
<dbReference type="InterPro" id="IPR014284">
    <property type="entry name" value="RNA_pol_sigma-70_dom"/>
</dbReference>
<evidence type="ECO:0000259" key="7">
    <source>
        <dbReference type="Pfam" id="PF04542"/>
    </source>
</evidence>
<keyword evidence="4" id="KW-0731">Sigma factor</keyword>
<evidence type="ECO:0000313" key="10">
    <source>
        <dbReference type="EMBL" id="NKZ06912.1"/>
    </source>
</evidence>
<dbReference type="SUPFAM" id="SSF88946">
    <property type="entry name" value="Sigma2 domain of RNA polymerase sigma factors"/>
    <property type="match status" value="1"/>
</dbReference>
<feature type="domain" description="SnoaL-like" evidence="9">
    <location>
        <begin position="200"/>
        <end position="272"/>
    </location>
</feature>
<organism evidence="10 11">
    <name type="scientific">Actinomadura latina</name>
    <dbReference type="NCBI Taxonomy" id="163603"/>
    <lineage>
        <taxon>Bacteria</taxon>
        <taxon>Bacillati</taxon>
        <taxon>Actinomycetota</taxon>
        <taxon>Actinomycetes</taxon>
        <taxon>Streptosporangiales</taxon>
        <taxon>Thermomonosporaceae</taxon>
        <taxon>Actinomadura</taxon>
    </lineage>
</organism>
<dbReference type="Gene3D" id="3.10.450.50">
    <property type="match status" value="1"/>
</dbReference>
<evidence type="ECO:0000256" key="6">
    <source>
        <dbReference type="SAM" id="MobiDB-lite"/>
    </source>
</evidence>
<evidence type="ECO:0000256" key="1">
    <source>
        <dbReference type="ARBA" id="ARBA00010641"/>
    </source>
</evidence>
<dbReference type="NCBIfam" id="TIGR02960">
    <property type="entry name" value="SigX5"/>
    <property type="match status" value="1"/>
</dbReference>
<comment type="similarity">
    <text evidence="1">Belongs to the sigma-70 factor family. ECF subfamily.</text>
</comment>
<gene>
    <name evidence="10" type="ORF">HGB48_24695</name>
</gene>
<dbReference type="InterPro" id="IPR014305">
    <property type="entry name" value="RNA_pol_sigma-G_actinobac"/>
</dbReference>
<dbReference type="InterPro" id="IPR052704">
    <property type="entry name" value="ECF_Sigma-70_Domain"/>
</dbReference>
<evidence type="ECO:0000313" key="11">
    <source>
        <dbReference type="Proteomes" id="UP000579250"/>
    </source>
</evidence>
<dbReference type="GO" id="GO:0006352">
    <property type="term" value="P:DNA-templated transcription initiation"/>
    <property type="evidence" value="ECO:0007669"/>
    <property type="project" value="InterPro"/>
</dbReference>
<dbReference type="GO" id="GO:0003677">
    <property type="term" value="F:DNA binding"/>
    <property type="evidence" value="ECO:0007669"/>
    <property type="project" value="InterPro"/>
</dbReference>
<dbReference type="GO" id="GO:0016987">
    <property type="term" value="F:sigma factor activity"/>
    <property type="evidence" value="ECO:0007669"/>
    <property type="project" value="UniProtKB-KW"/>
</dbReference>
<dbReference type="Gene3D" id="1.10.10.10">
    <property type="entry name" value="Winged helix-like DNA-binding domain superfamily/Winged helix DNA-binding domain"/>
    <property type="match status" value="1"/>
</dbReference>
<dbReference type="SUPFAM" id="SSF54427">
    <property type="entry name" value="NTF2-like"/>
    <property type="match status" value="1"/>
</dbReference>
<dbReference type="Pfam" id="PF12680">
    <property type="entry name" value="SnoaL_2"/>
    <property type="match status" value="1"/>
</dbReference>
<dbReference type="InterPro" id="IPR007627">
    <property type="entry name" value="RNA_pol_sigma70_r2"/>
</dbReference>
<dbReference type="InterPro" id="IPR036388">
    <property type="entry name" value="WH-like_DNA-bd_sf"/>
</dbReference>
<keyword evidence="3" id="KW-0805">Transcription regulation</keyword>
<dbReference type="PANTHER" id="PTHR30173">
    <property type="entry name" value="SIGMA 19 FACTOR"/>
    <property type="match status" value="1"/>
</dbReference>
<evidence type="ECO:0000259" key="8">
    <source>
        <dbReference type="Pfam" id="PF08281"/>
    </source>
</evidence>
<evidence type="ECO:0000256" key="4">
    <source>
        <dbReference type="ARBA" id="ARBA00023082"/>
    </source>
</evidence>
<protein>
    <submittedName>
        <fullName evidence="10">Sigma-70 family RNA polymerase sigma factor</fullName>
    </submittedName>
</protein>
<dbReference type="EMBL" id="JAAXPI010000044">
    <property type="protein sequence ID" value="NKZ06912.1"/>
    <property type="molecule type" value="Genomic_DNA"/>
</dbReference>
<dbReference type="InterPro" id="IPR013324">
    <property type="entry name" value="RNA_pol_sigma_r3/r4-like"/>
</dbReference>
<dbReference type="Proteomes" id="UP000579250">
    <property type="component" value="Unassembled WGS sequence"/>
</dbReference>
<dbReference type="Gene3D" id="1.10.1740.10">
    <property type="match status" value="1"/>
</dbReference>
<dbReference type="NCBIfam" id="NF006089">
    <property type="entry name" value="PRK08241.1"/>
    <property type="match status" value="1"/>
</dbReference>
<keyword evidence="11" id="KW-1185">Reference proteome</keyword>
<feature type="domain" description="RNA polymerase sigma-70 region 2" evidence="7">
    <location>
        <begin position="14"/>
        <end position="74"/>
    </location>
</feature>
<dbReference type="CDD" id="cd06171">
    <property type="entry name" value="Sigma70_r4"/>
    <property type="match status" value="1"/>
</dbReference>
<dbReference type="NCBIfam" id="TIGR02937">
    <property type="entry name" value="sigma70-ECF"/>
    <property type="match status" value="1"/>
</dbReference>
<comment type="caution">
    <text evidence="10">The sequence shown here is derived from an EMBL/GenBank/DDBJ whole genome shotgun (WGS) entry which is preliminary data.</text>
</comment>
<dbReference type="Pfam" id="PF04542">
    <property type="entry name" value="Sigma70_r2"/>
    <property type="match status" value="1"/>
</dbReference>
<sequence length="315" mass="34612">MTTADEFAGRTDPYRRELLAHCYRMLGSVHDAEDAVQETLLRAWRSRGTFDERRGPLRGWLYRIATNACLDALALSARRPLPSSLGQPSDAPEGPLDPPADRNAWLQPWPDALDPAAIAVSRDSVRLAFVAALQLLPPRQRAVLILRDVLAWRAAEVAEALGTSTAAVNSILQRARARLAEADTGRVVEPAEPDARRLLDRYVSAFENADVATITALLRDDAILEMPPRPTWFRGRLDVSRFLARIFATRCGADTWRLVPTAANEQPAAAVYLDGRPHSIQVLTVSGPSIARIVAFQDPALFEAFGLAAEAPVRR</sequence>
<dbReference type="PANTHER" id="PTHR30173:SF36">
    <property type="entry name" value="ECF RNA POLYMERASE SIGMA FACTOR SIGJ"/>
    <property type="match status" value="1"/>
</dbReference>
<evidence type="ECO:0000256" key="2">
    <source>
        <dbReference type="ARBA" id="ARBA00011344"/>
    </source>
</evidence>
<evidence type="ECO:0000256" key="5">
    <source>
        <dbReference type="ARBA" id="ARBA00023163"/>
    </source>
</evidence>
<name>A0A846Z6P5_9ACTN</name>
<evidence type="ECO:0000256" key="3">
    <source>
        <dbReference type="ARBA" id="ARBA00023015"/>
    </source>
</evidence>
<comment type="subunit">
    <text evidence="2">Interacts transiently with the RNA polymerase catalytic core formed by RpoA, RpoB, RpoC and RpoZ (2 alpha, 1 beta, 1 beta' and 1 omega subunit) to form the RNA polymerase holoenzyme that can initiate transcription.</text>
</comment>
<accession>A0A846Z6P5</accession>
<feature type="domain" description="RNA polymerase sigma factor 70 region 4 type 2" evidence="8">
    <location>
        <begin position="127"/>
        <end position="179"/>
    </location>
</feature>
<feature type="region of interest" description="Disordered" evidence="6">
    <location>
        <begin position="81"/>
        <end position="105"/>
    </location>
</feature>
<keyword evidence="5" id="KW-0804">Transcription</keyword>
<dbReference type="Pfam" id="PF08281">
    <property type="entry name" value="Sigma70_r4_2"/>
    <property type="match status" value="1"/>
</dbReference>
<proteinExistence type="inferred from homology"/>
<dbReference type="InterPro" id="IPR032710">
    <property type="entry name" value="NTF2-like_dom_sf"/>
</dbReference>
<dbReference type="AlphaFoldDB" id="A0A846Z6P5"/>
<dbReference type="InterPro" id="IPR037401">
    <property type="entry name" value="SnoaL-like"/>
</dbReference>
<dbReference type="InterPro" id="IPR013325">
    <property type="entry name" value="RNA_pol_sigma_r2"/>
</dbReference>